<dbReference type="InterPro" id="IPR036501">
    <property type="entry name" value="Inhibitor_vert_lysozyme_sf"/>
</dbReference>
<proteinExistence type="predicted"/>
<evidence type="ECO:0000256" key="1">
    <source>
        <dbReference type="SAM" id="SignalP"/>
    </source>
</evidence>
<name>A0ABV8A411_9DEIO</name>
<protein>
    <recommendedName>
        <fullName evidence="4">Inhibitor of vertebrate lysozyme (Ivy)</fullName>
    </recommendedName>
</protein>
<accession>A0ABV8A411</accession>
<reference evidence="3" key="1">
    <citation type="journal article" date="2019" name="Int. J. Syst. Evol. Microbiol.">
        <title>The Global Catalogue of Microorganisms (GCM) 10K type strain sequencing project: providing services to taxonomists for standard genome sequencing and annotation.</title>
        <authorList>
            <consortium name="The Broad Institute Genomics Platform"/>
            <consortium name="The Broad Institute Genome Sequencing Center for Infectious Disease"/>
            <person name="Wu L."/>
            <person name="Ma J."/>
        </authorList>
    </citation>
    <scope>NUCLEOTIDE SEQUENCE [LARGE SCALE GENOMIC DNA]</scope>
    <source>
        <strain evidence="3">CCTCC AB 2013263</strain>
    </source>
</reference>
<gene>
    <name evidence="2" type="ORF">ACFOPQ_04295</name>
</gene>
<organism evidence="2 3">
    <name type="scientific">Deinococcus antarcticus</name>
    <dbReference type="NCBI Taxonomy" id="1298767"/>
    <lineage>
        <taxon>Bacteria</taxon>
        <taxon>Thermotogati</taxon>
        <taxon>Deinococcota</taxon>
        <taxon>Deinococci</taxon>
        <taxon>Deinococcales</taxon>
        <taxon>Deinococcaceae</taxon>
        <taxon>Deinococcus</taxon>
    </lineage>
</organism>
<feature type="signal peptide" evidence="1">
    <location>
        <begin position="1"/>
        <end position="22"/>
    </location>
</feature>
<dbReference type="EMBL" id="JBHRZF010000040">
    <property type="protein sequence ID" value="MFC3859985.1"/>
    <property type="molecule type" value="Genomic_DNA"/>
</dbReference>
<comment type="caution">
    <text evidence="2">The sequence shown here is derived from an EMBL/GenBank/DDBJ whole genome shotgun (WGS) entry which is preliminary data.</text>
</comment>
<evidence type="ECO:0000313" key="3">
    <source>
        <dbReference type="Proteomes" id="UP001595748"/>
    </source>
</evidence>
<dbReference type="Proteomes" id="UP001595748">
    <property type="component" value="Unassembled WGS sequence"/>
</dbReference>
<keyword evidence="1" id="KW-0732">Signal</keyword>
<keyword evidence="3" id="KW-1185">Reference proteome</keyword>
<evidence type="ECO:0008006" key="4">
    <source>
        <dbReference type="Google" id="ProtNLM"/>
    </source>
</evidence>
<dbReference type="SUPFAM" id="SSF89872">
    <property type="entry name" value="Inhibitor of vertebrate lysozyme, Ivy"/>
    <property type="match status" value="1"/>
</dbReference>
<evidence type="ECO:0000313" key="2">
    <source>
        <dbReference type="EMBL" id="MFC3859985.1"/>
    </source>
</evidence>
<sequence length="140" mass="14858">MKKNVMIAAATALLATTLSAQAGGLDTVRVNTALASQPRAFVSQSGAKLRLERLMGLVNARFLQKNFGTVSTLQNAGRVVVVTGCRPHDCAANGSLVAYDAAHDAFKVWLTVNGKTRVFTDRAFAGALNKDVKTYASNMN</sequence>
<dbReference type="RefSeq" id="WP_380076137.1">
    <property type="nucleotide sequence ID" value="NZ_JBHRZF010000040.1"/>
</dbReference>
<feature type="chain" id="PRO_5047499815" description="Inhibitor of vertebrate lysozyme (Ivy)" evidence="1">
    <location>
        <begin position="23"/>
        <end position="140"/>
    </location>
</feature>